<feature type="domain" description="TIR" evidence="1">
    <location>
        <begin position="533"/>
        <end position="655"/>
    </location>
</feature>
<dbReference type="Pfam" id="PF13676">
    <property type="entry name" value="TIR_2"/>
    <property type="match status" value="1"/>
</dbReference>
<proteinExistence type="predicted"/>
<name>A0A815HSZ4_9BILA</name>
<dbReference type="AlphaFoldDB" id="A0A815HSZ4"/>
<dbReference type="InterPro" id="IPR011989">
    <property type="entry name" value="ARM-like"/>
</dbReference>
<dbReference type="Gene3D" id="1.25.10.10">
    <property type="entry name" value="Leucine-rich Repeat Variant"/>
    <property type="match status" value="1"/>
</dbReference>
<dbReference type="GO" id="GO:0007165">
    <property type="term" value="P:signal transduction"/>
    <property type="evidence" value="ECO:0007669"/>
    <property type="project" value="InterPro"/>
</dbReference>
<evidence type="ECO:0000313" key="2">
    <source>
        <dbReference type="EMBL" id="CAF1358077.1"/>
    </source>
</evidence>
<accession>A0A815HSZ4</accession>
<dbReference type="InterPro" id="IPR000157">
    <property type="entry name" value="TIR_dom"/>
</dbReference>
<comment type="caution">
    <text evidence="2">The sequence shown here is derived from an EMBL/GenBank/DDBJ whole genome shotgun (WGS) entry which is preliminary data.</text>
</comment>
<sequence length="751" mass="87539">MSENSIEEHVMTIGQHGLSLPVERLKTSFDFFVTELKTIDDYEVRSSLIGQMISPLISLSFKDKKLAEIELIQHEFFLILRDQILIEHLRRRHIEGNLTGKILLNVSILFLNLYHNITDTNVAGCEHLLLHYPLIDELVKCLNELNNSDKHINDPHLLRSISFLLTALKHLHAKQIINNEYSLLKPLFSVIAQCLTSLNTITMIRNLKRNFTQYLDHRNILFLDTMPLYSQWYSNYDDLEIFLQVLRKLLKEFTDWFTGCSPDSYRHCTTKMGSMIRHFTYFLVRPIESDNLKIFSEEFYDDYRRLVTHWILFLSSTLSFPSNKINTSATRTILQMLYNFTLHLNVLNYMKTMPILIPMLLQMTEVDHVEIQLNAYRCLGKLMREDDIKKMANPSKIACVYIDFITRTIDDRAQTRRFHSLLDSLKNFVQHDQVKTELIKQQALTILIKCIVEPRFDPIKVQVVVLEILLALSFNNGASVILRQNQNFITHIRNLSSKTNSNQTDLQRAAEGLLWKLEKEVEAVAKSTNVNSYKYDIMISYSHKDQDVCLQIHDRLVKDGYNVWLDRDCLRGPTMIGIANAIENSEHVLICMSNTYKQSVYCQSEAHYAYERGCRLIPILIESNYKPDGWLGIIVSGKIYVEFAEIDFHLAYNKLKNEITARHYDLLTRSLSRAIEKDPIRKGSKSLELFQGISESIVDLPDYITEWTHDQAILFLRYFDLDKTFLLLCPRIDGYRLLQLLINCNVINALA</sequence>
<dbReference type="InterPro" id="IPR035897">
    <property type="entry name" value="Toll_tir_struct_dom_sf"/>
</dbReference>
<dbReference type="SUPFAM" id="SSF48371">
    <property type="entry name" value="ARM repeat"/>
    <property type="match status" value="1"/>
</dbReference>
<gene>
    <name evidence="2" type="ORF">RFH988_LOCUS32665</name>
</gene>
<dbReference type="PROSITE" id="PS50104">
    <property type="entry name" value="TIR"/>
    <property type="match status" value="1"/>
</dbReference>
<organism evidence="2 3">
    <name type="scientific">Rotaria sordida</name>
    <dbReference type="NCBI Taxonomy" id="392033"/>
    <lineage>
        <taxon>Eukaryota</taxon>
        <taxon>Metazoa</taxon>
        <taxon>Spiralia</taxon>
        <taxon>Gnathifera</taxon>
        <taxon>Rotifera</taxon>
        <taxon>Eurotatoria</taxon>
        <taxon>Bdelloidea</taxon>
        <taxon>Philodinida</taxon>
        <taxon>Philodinidae</taxon>
        <taxon>Rotaria</taxon>
    </lineage>
</organism>
<dbReference type="PANTHER" id="PTHR46270:SF2">
    <property type="entry name" value="TIR DOMAIN-CONTAINING PROTEIN"/>
    <property type="match status" value="1"/>
</dbReference>
<reference evidence="2" key="1">
    <citation type="submission" date="2021-02" db="EMBL/GenBank/DDBJ databases">
        <authorList>
            <person name="Nowell W R."/>
        </authorList>
    </citation>
    <scope>NUCLEOTIDE SEQUENCE</scope>
</reference>
<evidence type="ECO:0000313" key="3">
    <source>
        <dbReference type="Proteomes" id="UP000663882"/>
    </source>
</evidence>
<protein>
    <recommendedName>
        <fullName evidence="1">TIR domain-containing protein</fullName>
    </recommendedName>
</protein>
<dbReference type="Gene3D" id="3.40.50.10140">
    <property type="entry name" value="Toll/interleukin-1 receptor homology (TIR) domain"/>
    <property type="match status" value="1"/>
</dbReference>
<dbReference type="OrthoDB" id="1081807at2759"/>
<evidence type="ECO:0000259" key="1">
    <source>
        <dbReference type="PROSITE" id="PS50104"/>
    </source>
</evidence>
<dbReference type="PANTHER" id="PTHR46270">
    <property type="entry name" value="ARMADILLO-TYPE FOLD-RELATED"/>
    <property type="match status" value="1"/>
</dbReference>
<dbReference type="Proteomes" id="UP000663882">
    <property type="component" value="Unassembled WGS sequence"/>
</dbReference>
<dbReference type="EMBL" id="CAJNOO010003872">
    <property type="protein sequence ID" value="CAF1358077.1"/>
    <property type="molecule type" value="Genomic_DNA"/>
</dbReference>
<dbReference type="InterPro" id="IPR016024">
    <property type="entry name" value="ARM-type_fold"/>
</dbReference>
<dbReference type="SUPFAM" id="SSF52200">
    <property type="entry name" value="Toll/Interleukin receptor TIR domain"/>
    <property type="match status" value="1"/>
</dbReference>